<evidence type="ECO:0000313" key="4">
    <source>
        <dbReference type="Proteomes" id="UP000824169"/>
    </source>
</evidence>
<dbReference type="SUPFAM" id="SSF54211">
    <property type="entry name" value="Ribosomal protein S5 domain 2-like"/>
    <property type="match status" value="1"/>
</dbReference>
<reference evidence="3" key="1">
    <citation type="submission" date="2020-10" db="EMBL/GenBank/DDBJ databases">
        <authorList>
            <person name="Gilroy R."/>
        </authorList>
    </citation>
    <scope>NUCLEOTIDE SEQUENCE</scope>
    <source>
        <strain evidence="3">CHK188-20938</strain>
    </source>
</reference>
<dbReference type="SUPFAM" id="SSF52540">
    <property type="entry name" value="P-loop containing nucleoside triphosphate hydrolases"/>
    <property type="match status" value="1"/>
</dbReference>
<evidence type="ECO:0000256" key="1">
    <source>
        <dbReference type="ARBA" id="ARBA00006354"/>
    </source>
</evidence>
<dbReference type="PANTHER" id="PTHR32039">
    <property type="entry name" value="MAGNESIUM-CHELATASE SUBUNIT CHLI"/>
    <property type="match status" value="1"/>
</dbReference>
<comment type="similarity">
    <text evidence="1">Belongs to the Mg-chelatase subunits D/I family. ComM subfamily.</text>
</comment>
<dbReference type="Pfam" id="PF01078">
    <property type="entry name" value="Mg_chelatase"/>
    <property type="match status" value="1"/>
</dbReference>
<dbReference type="Pfam" id="PF13335">
    <property type="entry name" value="Mg_chelatase_C"/>
    <property type="match status" value="1"/>
</dbReference>
<dbReference type="Pfam" id="PF13541">
    <property type="entry name" value="ChlI"/>
    <property type="match status" value="1"/>
</dbReference>
<dbReference type="PANTHER" id="PTHR32039:SF7">
    <property type="entry name" value="COMPETENCE PROTEIN COMM"/>
    <property type="match status" value="1"/>
</dbReference>
<dbReference type="SMART" id="SM00382">
    <property type="entry name" value="AAA"/>
    <property type="match status" value="1"/>
</dbReference>
<dbReference type="InterPro" id="IPR000523">
    <property type="entry name" value="Mg_chelatse_chII-like_cat_dom"/>
</dbReference>
<dbReference type="InterPro" id="IPR003593">
    <property type="entry name" value="AAA+_ATPase"/>
</dbReference>
<dbReference type="EMBL" id="DVOO01000019">
    <property type="protein sequence ID" value="HIV25511.1"/>
    <property type="molecule type" value="Genomic_DNA"/>
</dbReference>
<comment type="caution">
    <text evidence="3">The sequence shown here is derived from an EMBL/GenBank/DDBJ whole genome shotgun (WGS) entry which is preliminary data.</text>
</comment>
<dbReference type="GO" id="GO:0005524">
    <property type="term" value="F:ATP binding"/>
    <property type="evidence" value="ECO:0007669"/>
    <property type="project" value="InterPro"/>
</dbReference>
<evidence type="ECO:0000259" key="2">
    <source>
        <dbReference type="SMART" id="SM00382"/>
    </source>
</evidence>
<dbReference type="Proteomes" id="UP000824169">
    <property type="component" value="Unassembled WGS sequence"/>
</dbReference>
<reference evidence="3" key="2">
    <citation type="journal article" date="2021" name="PeerJ">
        <title>Extensive microbial diversity within the chicken gut microbiome revealed by metagenomics and culture.</title>
        <authorList>
            <person name="Gilroy R."/>
            <person name="Ravi A."/>
            <person name="Getino M."/>
            <person name="Pursley I."/>
            <person name="Horton D.L."/>
            <person name="Alikhan N.F."/>
            <person name="Baker D."/>
            <person name="Gharbi K."/>
            <person name="Hall N."/>
            <person name="Watson M."/>
            <person name="Adriaenssens E.M."/>
            <person name="Foster-Nyarko E."/>
            <person name="Jarju S."/>
            <person name="Secka A."/>
            <person name="Antonio M."/>
            <person name="Oren A."/>
            <person name="Chaudhuri R.R."/>
            <person name="La Ragione R."/>
            <person name="Hildebrand F."/>
            <person name="Pallen M.J."/>
        </authorList>
    </citation>
    <scope>NUCLEOTIDE SEQUENCE</scope>
    <source>
        <strain evidence="3">CHK188-20938</strain>
    </source>
</reference>
<dbReference type="InterPro" id="IPR045006">
    <property type="entry name" value="CHLI-like"/>
</dbReference>
<dbReference type="InterPro" id="IPR004482">
    <property type="entry name" value="Mg_chelat-rel"/>
</dbReference>
<feature type="domain" description="AAA+ ATPase" evidence="2">
    <location>
        <begin position="210"/>
        <end position="391"/>
    </location>
</feature>
<dbReference type="InterPro" id="IPR014721">
    <property type="entry name" value="Ribsml_uS5_D2-typ_fold_subgr"/>
</dbReference>
<protein>
    <submittedName>
        <fullName evidence="3">YifB family Mg chelatase-like AAA ATPase</fullName>
    </submittedName>
</protein>
<sequence>MFYGVMSAEIAGVEAVPVRVEADLSDGLPFFTVVGCAAARVKEAQDRVKTALKNQGIRLPPKRVVINLAPADLRKESVRFDLPIAAAILAALQRIPPERLREAMVLGELHLDGRVGGVRGILPSVRRARDLGLKLCIVPAENQEEGRLVEGIQVAGVRDIGEFLEFCRRETAELVPKTVRNSNPPDYGVDFADLRGQETVKRAALIAAAGFHNFLMEGPPGTGKSMAARRIPTILPPLTREESLELTQIYSVAGLLPEKNPLMDRRPFRAPHHTLSPQALCGGGRVPRPGEITLAHRGVLFLDELPEMARGTLELLRQPLEEKQIILSRASGTYLFPSDFMLVGAMNPCPCGCYPDPERCRCTPGDIYRYRKKISQALLERMDLWIKVRPLPCGMLQKPDKKGGTSEEMRKIVSRTARLQRERYRGKTFCFNSGLGTGDLDRFCPVTGEGRRMLEAAYSRLGLSARSYHRVLKVARTLADLEEEDIISERHISEALCYRSPEGEYRRV</sequence>
<dbReference type="Gene3D" id="3.40.50.300">
    <property type="entry name" value="P-loop containing nucleotide triphosphate hydrolases"/>
    <property type="match status" value="1"/>
</dbReference>
<dbReference type="AlphaFoldDB" id="A0A9D1TAF2"/>
<gene>
    <name evidence="3" type="ORF">IAB71_06960</name>
</gene>
<proteinExistence type="inferred from homology"/>
<dbReference type="NCBIfam" id="TIGR00368">
    <property type="entry name" value="YifB family Mg chelatase-like AAA ATPase"/>
    <property type="match status" value="1"/>
</dbReference>
<accession>A0A9D1TAF2</accession>
<dbReference type="Gene3D" id="3.30.230.10">
    <property type="match status" value="1"/>
</dbReference>
<dbReference type="InterPro" id="IPR027417">
    <property type="entry name" value="P-loop_NTPase"/>
</dbReference>
<evidence type="ECO:0000313" key="3">
    <source>
        <dbReference type="EMBL" id="HIV25511.1"/>
    </source>
</evidence>
<dbReference type="InterPro" id="IPR020568">
    <property type="entry name" value="Ribosomal_Su5_D2-typ_SF"/>
</dbReference>
<name>A0A9D1TAF2_9FIRM</name>
<dbReference type="InterPro" id="IPR025158">
    <property type="entry name" value="Mg_chelat-rel_C"/>
</dbReference>
<organism evidence="3 4">
    <name type="scientific">Candidatus Scatomonas pullistercoris</name>
    <dbReference type="NCBI Taxonomy" id="2840920"/>
    <lineage>
        <taxon>Bacteria</taxon>
        <taxon>Bacillati</taxon>
        <taxon>Bacillota</taxon>
        <taxon>Clostridia</taxon>
        <taxon>Lachnospirales</taxon>
        <taxon>Lachnospiraceae</taxon>
        <taxon>Lachnospiraceae incertae sedis</taxon>
        <taxon>Candidatus Scatomonas</taxon>
    </lineage>
</organism>